<feature type="transmembrane region" description="Helical" evidence="5">
    <location>
        <begin position="442"/>
        <end position="461"/>
    </location>
</feature>
<reference evidence="7 8" key="1">
    <citation type="submission" date="2024-03" db="EMBL/GenBank/DDBJ databases">
        <title>Actinomycetospora sp. OC33-EN08, a novel actinomycete isolated from wild orchid (Aerides multiflora).</title>
        <authorList>
            <person name="Suriyachadkun C."/>
        </authorList>
    </citation>
    <scope>NUCLEOTIDE SEQUENCE [LARGE SCALE GENOMIC DNA]</scope>
    <source>
        <strain evidence="7 8">OC33-EN08</strain>
    </source>
</reference>
<dbReference type="InterPro" id="IPR011701">
    <property type="entry name" value="MFS"/>
</dbReference>
<dbReference type="InterPro" id="IPR036259">
    <property type="entry name" value="MFS_trans_sf"/>
</dbReference>
<evidence type="ECO:0000256" key="5">
    <source>
        <dbReference type="SAM" id="Phobius"/>
    </source>
</evidence>
<feature type="transmembrane region" description="Helical" evidence="5">
    <location>
        <begin position="305"/>
        <end position="325"/>
    </location>
</feature>
<dbReference type="Proteomes" id="UP001385809">
    <property type="component" value="Unassembled WGS sequence"/>
</dbReference>
<feature type="transmembrane region" description="Helical" evidence="5">
    <location>
        <begin position="337"/>
        <end position="356"/>
    </location>
</feature>
<dbReference type="InterPro" id="IPR020846">
    <property type="entry name" value="MFS_dom"/>
</dbReference>
<evidence type="ECO:0000256" key="1">
    <source>
        <dbReference type="ARBA" id="ARBA00004651"/>
    </source>
</evidence>
<comment type="subcellular location">
    <subcellularLocation>
        <location evidence="1">Cell membrane</location>
        <topology evidence="1">Multi-pass membrane protein</topology>
    </subcellularLocation>
</comment>
<dbReference type="InterPro" id="IPR001958">
    <property type="entry name" value="Tet-R_TetA/multi-R_MdtG-like"/>
</dbReference>
<evidence type="ECO:0000313" key="8">
    <source>
        <dbReference type="Proteomes" id="UP001385809"/>
    </source>
</evidence>
<comment type="caution">
    <text evidence="7">The sequence shown here is derived from an EMBL/GenBank/DDBJ whole genome shotgun (WGS) entry which is preliminary data.</text>
</comment>
<feature type="transmembrane region" description="Helical" evidence="5">
    <location>
        <begin position="167"/>
        <end position="189"/>
    </location>
</feature>
<name>A0ABU8MR92_9PSEU</name>
<feature type="transmembrane region" description="Helical" evidence="5">
    <location>
        <begin position="16"/>
        <end position="38"/>
    </location>
</feature>
<feature type="transmembrane region" description="Helical" evidence="5">
    <location>
        <begin position="417"/>
        <end position="436"/>
    </location>
</feature>
<dbReference type="RefSeq" id="WP_337696037.1">
    <property type="nucleotide sequence ID" value="NZ_JBBEGN010000008.1"/>
</dbReference>
<dbReference type="PANTHER" id="PTHR23501">
    <property type="entry name" value="MAJOR FACILITATOR SUPERFAMILY"/>
    <property type="match status" value="1"/>
</dbReference>
<evidence type="ECO:0000259" key="6">
    <source>
        <dbReference type="PROSITE" id="PS50850"/>
    </source>
</evidence>
<evidence type="ECO:0000256" key="2">
    <source>
        <dbReference type="ARBA" id="ARBA00022692"/>
    </source>
</evidence>
<keyword evidence="8" id="KW-1185">Reference proteome</keyword>
<dbReference type="EMBL" id="JBBEGN010000008">
    <property type="protein sequence ID" value="MEJ2869458.1"/>
    <property type="molecule type" value="Genomic_DNA"/>
</dbReference>
<dbReference type="PROSITE" id="PS50850">
    <property type="entry name" value="MFS"/>
    <property type="match status" value="1"/>
</dbReference>
<feature type="transmembrane region" description="Helical" evidence="5">
    <location>
        <begin position="275"/>
        <end position="299"/>
    </location>
</feature>
<feature type="domain" description="Major facilitator superfamily (MFS) profile" evidence="6">
    <location>
        <begin position="16"/>
        <end position="465"/>
    </location>
</feature>
<protein>
    <submittedName>
        <fullName evidence="7">MFS transporter</fullName>
    </submittedName>
</protein>
<feature type="transmembrane region" description="Helical" evidence="5">
    <location>
        <begin position="81"/>
        <end position="104"/>
    </location>
</feature>
<proteinExistence type="predicted"/>
<feature type="transmembrane region" description="Helical" evidence="5">
    <location>
        <begin position="362"/>
        <end position="383"/>
    </location>
</feature>
<keyword evidence="4 5" id="KW-0472">Membrane</keyword>
<dbReference type="PANTHER" id="PTHR23501:SF154">
    <property type="entry name" value="MULTIDRUG-EFFLUX TRANSPORTER RV1634-RELATED"/>
    <property type="match status" value="1"/>
</dbReference>
<evidence type="ECO:0000256" key="3">
    <source>
        <dbReference type="ARBA" id="ARBA00022989"/>
    </source>
</evidence>
<keyword evidence="3 5" id="KW-1133">Transmembrane helix</keyword>
<dbReference type="Gene3D" id="1.20.1250.20">
    <property type="entry name" value="MFS general substrate transporter like domains"/>
    <property type="match status" value="2"/>
</dbReference>
<feature type="transmembrane region" description="Helical" evidence="5">
    <location>
        <begin position="50"/>
        <end position="69"/>
    </location>
</feature>
<feature type="transmembrane region" description="Helical" evidence="5">
    <location>
        <begin position="230"/>
        <end position="254"/>
    </location>
</feature>
<evidence type="ECO:0000256" key="4">
    <source>
        <dbReference type="ARBA" id="ARBA00023136"/>
    </source>
</evidence>
<organism evidence="7 8">
    <name type="scientific">Actinomycetospora aurantiaca</name>
    <dbReference type="NCBI Taxonomy" id="3129233"/>
    <lineage>
        <taxon>Bacteria</taxon>
        <taxon>Bacillati</taxon>
        <taxon>Actinomycetota</taxon>
        <taxon>Actinomycetes</taxon>
        <taxon>Pseudonocardiales</taxon>
        <taxon>Pseudonocardiaceae</taxon>
        <taxon>Actinomycetospora</taxon>
    </lineage>
</organism>
<feature type="transmembrane region" description="Helical" evidence="5">
    <location>
        <begin position="139"/>
        <end position="161"/>
    </location>
</feature>
<dbReference type="SUPFAM" id="SSF103473">
    <property type="entry name" value="MFS general substrate transporter"/>
    <property type="match status" value="2"/>
</dbReference>
<accession>A0ABU8MR92</accession>
<gene>
    <name evidence="7" type="ORF">WCD74_16900</name>
</gene>
<evidence type="ECO:0000313" key="7">
    <source>
        <dbReference type="EMBL" id="MEJ2869458.1"/>
    </source>
</evidence>
<dbReference type="Pfam" id="PF07690">
    <property type="entry name" value="MFS_1"/>
    <property type="match status" value="1"/>
</dbReference>
<dbReference type="PRINTS" id="PR01035">
    <property type="entry name" value="TCRTETA"/>
</dbReference>
<sequence length="468" mass="46188">MTTGWAGLAAPGRRGAVGVLCGGVLLFATDTYVTASLLPSAIAEIGGERFYSWVVTVYLLPAVVTSALTGRALATWSAHRAYLLALLAFGVGSAIDAVAPSMAVLLVGRAVQGTGGGLLAGLAYALLRTALPRQLWTRGSAAISAMWGVGLLVGPVLGGAFAEAGLWRGAFVTMVVVTGVIALAVPAGLRRAAARPPVARTAFPVLSVLLVGAATAVLSVSGLAVSGSAVGARGIVVAAGGLVVALALLVGLVVHERRPGAARVLPLATFTRGGALGAVYVTAAVLIAVSAVETFVPLFGQRLGGLTPLVAGFLGVALAAGWVVGEMTSASFTRGRLLIGAGPLLTVLGFVLLTLSQTPGGVVWWAVGLVLAGVGVGVAWPHLTAGAMATGSSDDGREDSDDAEGDRASAAITMVQMLAVALGAAFAGVAVALGGGDTATSATYLYGGMGVVAVLGALTAVRARNAAV</sequence>
<feature type="transmembrane region" description="Helical" evidence="5">
    <location>
        <begin position="110"/>
        <end position="127"/>
    </location>
</feature>
<feature type="transmembrane region" description="Helical" evidence="5">
    <location>
        <begin position="201"/>
        <end position="224"/>
    </location>
</feature>
<keyword evidence="2 5" id="KW-0812">Transmembrane</keyword>